<comment type="subcellular location">
    <subcellularLocation>
        <location evidence="1">Membrane</location>
        <topology evidence="1">Multi-pass membrane protein</topology>
    </subcellularLocation>
</comment>
<organism evidence="7">
    <name type="scientific">Homalodisca liturata</name>
    <dbReference type="NCBI Taxonomy" id="320908"/>
    <lineage>
        <taxon>Eukaryota</taxon>
        <taxon>Metazoa</taxon>
        <taxon>Ecdysozoa</taxon>
        <taxon>Arthropoda</taxon>
        <taxon>Hexapoda</taxon>
        <taxon>Insecta</taxon>
        <taxon>Pterygota</taxon>
        <taxon>Neoptera</taxon>
        <taxon>Paraneoptera</taxon>
        <taxon>Hemiptera</taxon>
        <taxon>Auchenorrhyncha</taxon>
        <taxon>Membracoidea</taxon>
        <taxon>Cicadellidae</taxon>
        <taxon>Cicadellinae</taxon>
        <taxon>Proconiini</taxon>
        <taxon>Homalodisca</taxon>
    </lineage>
</organism>
<dbReference type="InterPro" id="IPR050549">
    <property type="entry name" value="MFS_Trehalose_Transporter"/>
</dbReference>
<gene>
    <name evidence="7" type="ORF">g.44851</name>
</gene>
<dbReference type="InterPro" id="IPR020846">
    <property type="entry name" value="MFS_dom"/>
</dbReference>
<dbReference type="PROSITE" id="PS50850">
    <property type="entry name" value="MFS"/>
    <property type="match status" value="1"/>
</dbReference>
<feature type="transmembrane region" description="Helical" evidence="5">
    <location>
        <begin position="53"/>
        <end position="75"/>
    </location>
</feature>
<dbReference type="Gene3D" id="1.20.1250.20">
    <property type="entry name" value="MFS general substrate transporter like domains"/>
    <property type="match status" value="1"/>
</dbReference>
<dbReference type="GO" id="GO:0022857">
    <property type="term" value="F:transmembrane transporter activity"/>
    <property type="evidence" value="ECO:0007669"/>
    <property type="project" value="InterPro"/>
</dbReference>
<dbReference type="AlphaFoldDB" id="A0A1B6IV33"/>
<accession>A0A1B6IV33</accession>
<evidence type="ECO:0000256" key="1">
    <source>
        <dbReference type="ARBA" id="ARBA00004141"/>
    </source>
</evidence>
<evidence type="ECO:0000313" key="7">
    <source>
        <dbReference type="EMBL" id="JAS90795.1"/>
    </source>
</evidence>
<evidence type="ECO:0000256" key="4">
    <source>
        <dbReference type="ARBA" id="ARBA00023136"/>
    </source>
</evidence>
<dbReference type="EMBL" id="GECU01016911">
    <property type="protein sequence ID" value="JAS90795.1"/>
    <property type="molecule type" value="Transcribed_RNA"/>
</dbReference>
<dbReference type="InterPro" id="IPR036259">
    <property type="entry name" value="MFS_trans_sf"/>
</dbReference>
<evidence type="ECO:0000256" key="3">
    <source>
        <dbReference type="ARBA" id="ARBA00022989"/>
    </source>
</evidence>
<sequence length="110" mass="12123">MLPGYGPLPWAVMAEVFPTNVKALASAITASFCWFIAFLLTKFFNNVVELLGTYFPFFLFCGLCVITAIFTIFVVPDTRGMTMQEILDLLNKRPATTSHSGTTSDETRGA</sequence>
<keyword evidence="2 5" id="KW-0812">Transmembrane</keyword>
<feature type="domain" description="Major facilitator superfamily (MFS) profile" evidence="6">
    <location>
        <begin position="1"/>
        <end position="79"/>
    </location>
</feature>
<keyword evidence="3 5" id="KW-1133">Transmembrane helix</keyword>
<proteinExistence type="predicted"/>
<dbReference type="Pfam" id="PF00083">
    <property type="entry name" value="Sugar_tr"/>
    <property type="match status" value="1"/>
</dbReference>
<protein>
    <recommendedName>
        <fullName evidence="6">Major facilitator superfamily (MFS) profile domain-containing protein</fullName>
    </recommendedName>
</protein>
<dbReference type="SUPFAM" id="SSF103473">
    <property type="entry name" value="MFS general substrate transporter"/>
    <property type="match status" value="1"/>
</dbReference>
<reference evidence="7" key="1">
    <citation type="submission" date="2015-11" db="EMBL/GenBank/DDBJ databases">
        <title>De novo transcriptome assembly of four potential Pierce s Disease insect vectors from Arizona vineyards.</title>
        <authorList>
            <person name="Tassone E.E."/>
        </authorList>
    </citation>
    <scope>NUCLEOTIDE SEQUENCE</scope>
</reference>
<name>A0A1B6IV33_9HEMI</name>
<feature type="transmembrane region" description="Helical" evidence="5">
    <location>
        <begin position="21"/>
        <end position="41"/>
    </location>
</feature>
<evidence type="ECO:0000256" key="2">
    <source>
        <dbReference type="ARBA" id="ARBA00022692"/>
    </source>
</evidence>
<evidence type="ECO:0000259" key="6">
    <source>
        <dbReference type="PROSITE" id="PS50850"/>
    </source>
</evidence>
<dbReference type="PANTHER" id="PTHR48021">
    <property type="match status" value="1"/>
</dbReference>
<evidence type="ECO:0000256" key="5">
    <source>
        <dbReference type="SAM" id="Phobius"/>
    </source>
</evidence>
<keyword evidence="4 5" id="KW-0472">Membrane</keyword>
<dbReference type="InterPro" id="IPR005828">
    <property type="entry name" value="MFS_sugar_transport-like"/>
</dbReference>
<dbReference type="PANTHER" id="PTHR48021:SF47">
    <property type="entry name" value="GH17672P"/>
    <property type="match status" value="1"/>
</dbReference>
<dbReference type="GO" id="GO:0016020">
    <property type="term" value="C:membrane"/>
    <property type="evidence" value="ECO:0007669"/>
    <property type="project" value="UniProtKB-SubCell"/>
</dbReference>